<name>A0AA88ATE3_FICCA</name>
<organism evidence="1 2">
    <name type="scientific">Ficus carica</name>
    <name type="common">Common fig</name>
    <dbReference type="NCBI Taxonomy" id="3494"/>
    <lineage>
        <taxon>Eukaryota</taxon>
        <taxon>Viridiplantae</taxon>
        <taxon>Streptophyta</taxon>
        <taxon>Embryophyta</taxon>
        <taxon>Tracheophyta</taxon>
        <taxon>Spermatophyta</taxon>
        <taxon>Magnoliopsida</taxon>
        <taxon>eudicotyledons</taxon>
        <taxon>Gunneridae</taxon>
        <taxon>Pentapetalae</taxon>
        <taxon>rosids</taxon>
        <taxon>fabids</taxon>
        <taxon>Rosales</taxon>
        <taxon>Moraceae</taxon>
        <taxon>Ficeae</taxon>
        <taxon>Ficus</taxon>
    </lineage>
</organism>
<evidence type="ECO:0000313" key="1">
    <source>
        <dbReference type="EMBL" id="GMN50716.1"/>
    </source>
</evidence>
<protein>
    <submittedName>
        <fullName evidence="1">Uncharacterized protein</fullName>
    </submittedName>
</protein>
<sequence>MTPINPRAPWRQVAKTGWRCARTGTRGDLGLASARSACGSIGTCHTESTAADLC</sequence>
<reference evidence="1" key="1">
    <citation type="submission" date="2023-07" db="EMBL/GenBank/DDBJ databases">
        <title>draft genome sequence of fig (Ficus carica).</title>
        <authorList>
            <person name="Takahashi T."/>
            <person name="Nishimura K."/>
        </authorList>
    </citation>
    <scope>NUCLEOTIDE SEQUENCE</scope>
</reference>
<dbReference type="AlphaFoldDB" id="A0AA88ATE3"/>
<dbReference type="EMBL" id="BTGU01000035">
    <property type="protein sequence ID" value="GMN50716.1"/>
    <property type="molecule type" value="Genomic_DNA"/>
</dbReference>
<gene>
    <name evidence="1" type="ORF">TIFTF001_019875</name>
</gene>
<accession>A0AA88ATE3</accession>
<proteinExistence type="predicted"/>
<comment type="caution">
    <text evidence="1">The sequence shown here is derived from an EMBL/GenBank/DDBJ whole genome shotgun (WGS) entry which is preliminary data.</text>
</comment>
<keyword evidence="2" id="KW-1185">Reference proteome</keyword>
<evidence type="ECO:0000313" key="2">
    <source>
        <dbReference type="Proteomes" id="UP001187192"/>
    </source>
</evidence>
<dbReference type="Proteomes" id="UP001187192">
    <property type="component" value="Unassembled WGS sequence"/>
</dbReference>